<evidence type="ECO:0000313" key="2">
    <source>
        <dbReference type="Proteomes" id="UP000054477"/>
    </source>
</evidence>
<reference evidence="2" key="2">
    <citation type="submission" date="2015-01" db="EMBL/GenBank/DDBJ databases">
        <title>Evolutionary Origins and Diversification of the Mycorrhizal Mutualists.</title>
        <authorList>
            <consortium name="DOE Joint Genome Institute"/>
            <consortium name="Mycorrhizal Genomics Consortium"/>
            <person name="Kohler A."/>
            <person name="Kuo A."/>
            <person name="Nagy L.G."/>
            <person name="Floudas D."/>
            <person name="Copeland A."/>
            <person name="Barry K.W."/>
            <person name="Cichocki N."/>
            <person name="Veneault-Fourrey C."/>
            <person name="LaButti K."/>
            <person name="Lindquist E.A."/>
            <person name="Lipzen A."/>
            <person name="Lundell T."/>
            <person name="Morin E."/>
            <person name="Murat C."/>
            <person name="Riley R."/>
            <person name="Ohm R."/>
            <person name="Sun H."/>
            <person name="Tunlid A."/>
            <person name="Henrissat B."/>
            <person name="Grigoriev I.V."/>
            <person name="Hibbett D.S."/>
            <person name="Martin F."/>
        </authorList>
    </citation>
    <scope>NUCLEOTIDE SEQUENCE [LARGE SCALE GENOMIC DNA]</scope>
    <source>
        <strain evidence="2">LaAM-08-1</strain>
    </source>
</reference>
<organism evidence="1 2">
    <name type="scientific">Laccaria amethystina LaAM-08-1</name>
    <dbReference type="NCBI Taxonomy" id="1095629"/>
    <lineage>
        <taxon>Eukaryota</taxon>
        <taxon>Fungi</taxon>
        <taxon>Dikarya</taxon>
        <taxon>Basidiomycota</taxon>
        <taxon>Agaricomycotina</taxon>
        <taxon>Agaricomycetes</taxon>
        <taxon>Agaricomycetidae</taxon>
        <taxon>Agaricales</taxon>
        <taxon>Agaricineae</taxon>
        <taxon>Hydnangiaceae</taxon>
        <taxon>Laccaria</taxon>
    </lineage>
</organism>
<name>A0A0C9X5J4_9AGAR</name>
<reference evidence="1 2" key="1">
    <citation type="submission" date="2014-04" db="EMBL/GenBank/DDBJ databases">
        <authorList>
            <consortium name="DOE Joint Genome Institute"/>
            <person name="Kuo A."/>
            <person name="Kohler A."/>
            <person name="Nagy L.G."/>
            <person name="Floudas D."/>
            <person name="Copeland A."/>
            <person name="Barry K.W."/>
            <person name="Cichocki N."/>
            <person name="Veneault-Fourrey C."/>
            <person name="LaButti K."/>
            <person name="Lindquist E.A."/>
            <person name="Lipzen A."/>
            <person name="Lundell T."/>
            <person name="Morin E."/>
            <person name="Murat C."/>
            <person name="Sun H."/>
            <person name="Tunlid A."/>
            <person name="Henrissat B."/>
            <person name="Grigoriev I.V."/>
            <person name="Hibbett D.S."/>
            <person name="Martin F."/>
            <person name="Nordberg H.P."/>
            <person name="Cantor M.N."/>
            <person name="Hua S.X."/>
        </authorList>
    </citation>
    <scope>NUCLEOTIDE SEQUENCE [LARGE SCALE GENOMIC DNA]</scope>
    <source>
        <strain evidence="1 2">LaAM-08-1</strain>
    </source>
</reference>
<dbReference type="Proteomes" id="UP000054477">
    <property type="component" value="Unassembled WGS sequence"/>
</dbReference>
<proteinExistence type="predicted"/>
<protein>
    <submittedName>
        <fullName evidence="1">Uncharacterized protein</fullName>
    </submittedName>
</protein>
<keyword evidence="2" id="KW-1185">Reference proteome</keyword>
<dbReference type="HOGENOM" id="CLU_2427340_0_0_1"/>
<evidence type="ECO:0000313" key="1">
    <source>
        <dbReference type="EMBL" id="KIJ96508.1"/>
    </source>
</evidence>
<sequence length="91" mass="10687">MTSEKGLLSCMVTESMRREFVNNTTENVKYNNVQRREGALIASLVYMYPAHKRMLRLLVYMAMCDYRVQNLDLRAWLPFFSVTRAAGQWIS</sequence>
<dbReference type="AlphaFoldDB" id="A0A0C9X5J4"/>
<gene>
    <name evidence="1" type="ORF">K443DRAFT_283426</name>
</gene>
<dbReference type="EMBL" id="KN838719">
    <property type="protein sequence ID" value="KIJ96508.1"/>
    <property type="molecule type" value="Genomic_DNA"/>
</dbReference>
<accession>A0A0C9X5J4</accession>